<organism evidence="2 3">
    <name type="scientific">Paenibacillus yanchengensis</name>
    <dbReference type="NCBI Taxonomy" id="2035833"/>
    <lineage>
        <taxon>Bacteria</taxon>
        <taxon>Bacillati</taxon>
        <taxon>Bacillota</taxon>
        <taxon>Bacilli</taxon>
        <taxon>Bacillales</taxon>
        <taxon>Paenibacillaceae</taxon>
        <taxon>Paenibacillus</taxon>
    </lineage>
</organism>
<dbReference type="Proteomes" id="UP001597362">
    <property type="component" value="Unassembled WGS sequence"/>
</dbReference>
<gene>
    <name evidence="2" type="ORF">ACFSJH_08795</name>
</gene>
<dbReference type="PANTHER" id="PTHR43649">
    <property type="entry name" value="ARABINOSE-BINDING PROTEIN-RELATED"/>
    <property type="match status" value="1"/>
</dbReference>
<sequence>MKRIVIFPIFLLLSATLFGCTVTSEQEKDYSSQEITIYASESEEQFFYQSYGNLILEHFPGLEIRVITPPYEMLGQTNVEEIKKHAPDLIVSYTNDYKELVADSYLSSIDNLIKKDSFDIDKYSNSMISYLRDESGVLYGLSPDAYISGIFYNKDLINHIGLDHPTNGMDWFELLQLATRFTNGIAGFENSSNPSGLLMNIAATNGWYFIDKEMNEITFEIGEWEKAIQTIVDLYDANSFVKGSGDLFFQGKSALYEGNLSYVTKLLDTNEFTWGVITQPVNTNSRNVSQSVGFNRVLSIPTESTHRELAWDIMKVLMSEEAAEHYEDNQLSTTISTLKTHMYNYKGINLEAFWEQSINSSPNILNDELTREFINEFYSLLDDSLYKTINHEISVEECFELIIKGAEEAYDKERLRNANK</sequence>
<evidence type="ECO:0000313" key="2">
    <source>
        <dbReference type="EMBL" id="MFD2115820.1"/>
    </source>
</evidence>
<reference evidence="3" key="1">
    <citation type="journal article" date="2019" name="Int. J. Syst. Evol. Microbiol.">
        <title>The Global Catalogue of Microorganisms (GCM) 10K type strain sequencing project: providing services to taxonomists for standard genome sequencing and annotation.</title>
        <authorList>
            <consortium name="The Broad Institute Genomics Platform"/>
            <consortium name="The Broad Institute Genome Sequencing Center for Infectious Disease"/>
            <person name="Wu L."/>
            <person name="Ma J."/>
        </authorList>
    </citation>
    <scope>NUCLEOTIDE SEQUENCE [LARGE SCALE GENOMIC DNA]</scope>
    <source>
        <strain evidence="3">GH52</strain>
    </source>
</reference>
<dbReference type="SUPFAM" id="SSF53850">
    <property type="entry name" value="Periplasmic binding protein-like II"/>
    <property type="match status" value="1"/>
</dbReference>
<name>A0ABW4YJ86_9BACL</name>
<comment type="caution">
    <text evidence="2">The sequence shown here is derived from an EMBL/GenBank/DDBJ whole genome shotgun (WGS) entry which is preliminary data.</text>
</comment>
<evidence type="ECO:0000313" key="3">
    <source>
        <dbReference type="Proteomes" id="UP001597362"/>
    </source>
</evidence>
<feature type="chain" id="PRO_5045261631" evidence="1">
    <location>
        <begin position="20"/>
        <end position="420"/>
    </location>
</feature>
<accession>A0ABW4YJ86</accession>
<protein>
    <submittedName>
        <fullName evidence="2">ABC transporter substrate-binding protein</fullName>
    </submittedName>
</protein>
<dbReference type="PANTHER" id="PTHR43649:SF12">
    <property type="entry name" value="DIACETYLCHITOBIOSE BINDING PROTEIN DASA"/>
    <property type="match status" value="1"/>
</dbReference>
<keyword evidence="3" id="KW-1185">Reference proteome</keyword>
<dbReference type="Gene3D" id="3.40.190.10">
    <property type="entry name" value="Periplasmic binding protein-like II"/>
    <property type="match status" value="1"/>
</dbReference>
<dbReference type="Pfam" id="PF01547">
    <property type="entry name" value="SBP_bac_1"/>
    <property type="match status" value="1"/>
</dbReference>
<feature type="signal peptide" evidence="1">
    <location>
        <begin position="1"/>
        <end position="19"/>
    </location>
</feature>
<proteinExistence type="predicted"/>
<dbReference type="RefSeq" id="WP_377771356.1">
    <property type="nucleotide sequence ID" value="NZ_JBHUHO010000024.1"/>
</dbReference>
<dbReference type="EMBL" id="JBHUHO010000024">
    <property type="protein sequence ID" value="MFD2115820.1"/>
    <property type="molecule type" value="Genomic_DNA"/>
</dbReference>
<keyword evidence="1" id="KW-0732">Signal</keyword>
<evidence type="ECO:0000256" key="1">
    <source>
        <dbReference type="SAM" id="SignalP"/>
    </source>
</evidence>
<dbReference type="PROSITE" id="PS51257">
    <property type="entry name" value="PROKAR_LIPOPROTEIN"/>
    <property type="match status" value="1"/>
</dbReference>
<dbReference type="InterPro" id="IPR050490">
    <property type="entry name" value="Bact_solute-bd_prot1"/>
</dbReference>
<dbReference type="InterPro" id="IPR006059">
    <property type="entry name" value="SBP"/>
</dbReference>